<evidence type="ECO:0000313" key="2">
    <source>
        <dbReference type="EMBL" id="CAD7587285.1"/>
    </source>
</evidence>
<proteinExistence type="predicted"/>
<dbReference type="AlphaFoldDB" id="A0A7R9JQ78"/>
<feature type="signal peptide" evidence="1">
    <location>
        <begin position="1"/>
        <end position="16"/>
    </location>
</feature>
<keyword evidence="1" id="KW-0732">Signal</keyword>
<accession>A0A7R9JQ78</accession>
<sequence>MRCIILSVALIVYTEAGSHHWKSSEEFVRSSEELLTSSESISSKNSGNETLVAYVGYSSEEDSEYSKPFTSKNAQILNNNFPITGKPDQIILTLSLRVQ</sequence>
<dbReference type="EMBL" id="OE839456">
    <property type="protein sequence ID" value="CAD7587285.1"/>
    <property type="molecule type" value="Genomic_DNA"/>
</dbReference>
<protein>
    <submittedName>
        <fullName evidence="2">Uncharacterized protein</fullName>
    </submittedName>
</protein>
<organism evidence="2">
    <name type="scientific">Timema genevievae</name>
    <name type="common">Walking stick</name>
    <dbReference type="NCBI Taxonomy" id="629358"/>
    <lineage>
        <taxon>Eukaryota</taxon>
        <taxon>Metazoa</taxon>
        <taxon>Ecdysozoa</taxon>
        <taxon>Arthropoda</taxon>
        <taxon>Hexapoda</taxon>
        <taxon>Insecta</taxon>
        <taxon>Pterygota</taxon>
        <taxon>Neoptera</taxon>
        <taxon>Polyneoptera</taxon>
        <taxon>Phasmatodea</taxon>
        <taxon>Timematodea</taxon>
        <taxon>Timematoidea</taxon>
        <taxon>Timematidae</taxon>
        <taxon>Timema</taxon>
    </lineage>
</organism>
<evidence type="ECO:0000256" key="1">
    <source>
        <dbReference type="SAM" id="SignalP"/>
    </source>
</evidence>
<feature type="chain" id="PRO_5031243176" evidence="1">
    <location>
        <begin position="17"/>
        <end position="99"/>
    </location>
</feature>
<name>A0A7R9JQ78_TIMGE</name>
<gene>
    <name evidence="2" type="ORF">TGEB3V08_LOCUS1498</name>
</gene>
<reference evidence="2" key="1">
    <citation type="submission" date="2020-11" db="EMBL/GenBank/DDBJ databases">
        <authorList>
            <person name="Tran Van P."/>
        </authorList>
    </citation>
    <scope>NUCLEOTIDE SEQUENCE</scope>
</reference>